<dbReference type="InterPro" id="IPR035923">
    <property type="entry name" value="TT1751-like_sf"/>
</dbReference>
<protein>
    <recommendedName>
        <fullName evidence="2">DUF302 domain-containing protein</fullName>
    </recommendedName>
</protein>
<accession>A0A1W1CV87</accession>
<proteinExistence type="predicted"/>
<reference evidence="1" key="1">
    <citation type="submission" date="2016-10" db="EMBL/GenBank/DDBJ databases">
        <authorList>
            <person name="de Groot N.N."/>
        </authorList>
    </citation>
    <scope>NUCLEOTIDE SEQUENCE</scope>
</reference>
<evidence type="ECO:0000313" key="1">
    <source>
        <dbReference type="EMBL" id="SFV69734.1"/>
    </source>
</evidence>
<evidence type="ECO:0008006" key="2">
    <source>
        <dbReference type="Google" id="ProtNLM"/>
    </source>
</evidence>
<dbReference type="AlphaFoldDB" id="A0A1W1CV87"/>
<sequence length="328" mass="37464">MKLSKISQVLAGLLLTVNIAQADLTADFHGIKGNADVQSKAFLKKLDTIGFQWAGNDNIQIPYEKKFKERNLDLLSFFTVTNLDKMRELLLANPDFGAYAPFNMLFYKYLDSKEKTTWFGHLDADLMLKIIGEKDEKNKKVFKDMVASLDKLSLKELKPTESKKLEYTGKLPAQTLTKMVMKLPDNLKDSDAVTDWVEEWIETHDGAFVKNKFIIAGFLDFKLEYEDAEKEFSKYDAYWVSSLCHFKFSNSVFNHNEAQAGLFAPCSIYFYIPKGSKELHVGYANVKNWIATTGIKDEKMKKDMIAIDAKVVETFEGLGFKLVDQSKK</sequence>
<gene>
    <name evidence="1" type="ORF">MNB_SV-14-1002</name>
</gene>
<dbReference type="EMBL" id="FPHN01000279">
    <property type="protein sequence ID" value="SFV69734.1"/>
    <property type="molecule type" value="Genomic_DNA"/>
</dbReference>
<dbReference type="SUPFAM" id="SSF103247">
    <property type="entry name" value="TT1751-like"/>
    <property type="match status" value="2"/>
</dbReference>
<name>A0A1W1CV87_9ZZZZ</name>
<organism evidence="1">
    <name type="scientific">hydrothermal vent metagenome</name>
    <dbReference type="NCBI Taxonomy" id="652676"/>
    <lineage>
        <taxon>unclassified sequences</taxon>
        <taxon>metagenomes</taxon>
        <taxon>ecological metagenomes</taxon>
    </lineage>
</organism>
<dbReference type="Gene3D" id="3.30.310.70">
    <property type="entry name" value="TT1751-like domain"/>
    <property type="match status" value="2"/>
</dbReference>